<dbReference type="EMBL" id="KZ346007">
    <property type="protein sequence ID" value="PIO71250.1"/>
    <property type="molecule type" value="Genomic_DNA"/>
</dbReference>
<evidence type="ECO:0000256" key="2">
    <source>
        <dbReference type="ARBA" id="ARBA00022723"/>
    </source>
</evidence>
<evidence type="ECO:0000256" key="1">
    <source>
        <dbReference type="ARBA" id="ARBA00001968"/>
    </source>
</evidence>
<organism evidence="4 5">
    <name type="scientific">Teladorsagia circumcincta</name>
    <name type="common">Brown stomach worm</name>
    <name type="synonym">Ostertagia circumcincta</name>
    <dbReference type="NCBI Taxonomy" id="45464"/>
    <lineage>
        <taxon>Eukaryota</taxon>
        <taxon>Metazoa</taxon>
        <taxon>Ecdysozoa</taxon>
        <taxon>Nematoda</taxon>
        <taxon>Chromadorea</taxon>
        <taxon>Rhabditida</taxon>
        <taxon>Rhabditina</taxon>
        <taxon>Rhabditomorpha</taxon>
        <taxon>Strongyloidea</taxon>
        <taxon>Trichostrongylidae</taxon>
        <taxon>Teladorsagia</taxon>
    </lineage>
</organism>
<reference evidence="4 5" key="1">
    <citation type="submission" date="2015-09" db="EMBL/GenBank/DDBJ databases">
        <title>Draft genome of the parasitic nematode Teladorsagia circumcincta isolate WARC Sus (inbred).</title>
        <authorList>
            <person name="Mitreva M."/>
        </authorList>
    </citation>
    <scope>NUCLEOTIDE SEQUENCE [LARGE SCALE GENOMIC DNA]</scope>
    <source>
        <strain evidence="4 5">S</strain>
    </source>
</reference>
<dbReference type="InterPro" id="IPR027806">
    <property type="entry name" value="HARBI1_dom"/>
</dbReference>
<proteinExistence type="predicted"/>
<dbReference type="Pfam" id="PF13359">
    <property type="entry name" value="DDE_Tnp_4"/>
    <property type="match status" value="1"/>
</dbReference>
<evidence type="ECO:0000259" key="3">
    <source>
        <dbReference type="Pfam" id="PF13359"/>
    </source>
</evidence>
<accession>A0A2G9UP59</accession>
<feature type="domain" description="DDE Tnp4" evidence="3">
    <location>
        <begin position="184"/>
        <end position="304"/>
    </location>
</feature>
<dbReference type="GO" id="GO:0046872">
    <property type="term" value="F:metal ion binding"/>
    <property type="evidence" value="ECO:0007669"/>
    <property type="project" value="UniProtKB-KW"/>
</dbReference>
<dbReference type="OrthoDB" id="5866709at2759"/>
<gene>
    <name evidence="4" type="ORF">TELCIR_06854</name>
</gene>
<evidence type="ECO:0000313" key="4">
    <source>
        <dbReference type="EMBL" id="PIO71250.1"/>
    </source>
</evidence>
<keyword evidence="5" id="KW-1185">Reference proteome</keyword>
<dbReference type="Proteomes" id="UP000230423">
    <property type="component" value="Unassembled WGS sequence"/>
</dbReference>
<comment type="cofactor">
    <cofactor evidence="1">
        <name>a divalent metal cation</name>
        <dbReference type="ChEBI" id="CHEBI:60240"/>
    </cofactor>
</comment>
<sequence>MGRAKSEKVVLETYDVIRFFNDCLARYHSADDWGVDEMQTKPRNGRKRRGISSSTIVPEKVKYPTQSCVATASGSGFMLTADSEECEQKSKNGFCVQERVATALEIMAGNNHIKEEVDPMNANVPEFFSDVLDALLEWSGNVIIWPGEGERERIHKSFFEKTGVDGIVGCVDGTVVDLADSADASNSNSPNAINVSLVTDDQMKIRWVFAKYRTNVDDNSVFKQSLLCEQLKDGTKQGILIGDDAYDDEPFLLTPSGESDKLREAHLITQATVESWKRQFPILFSYMRPSKAARIIVGSAALYNLTRLEGEPLFTADEEKPKIFRRRKTDQRKDKS</sequence>
<protein>
    <recommendedName>
        <fullName evidence="3">DDE Tnp4 domain-containing protein</fullName>
    </recommendedName>
</protein>
<dbReference type="AlphaFoldDB" id="A0A2G9UP59"/>
<name>A0A2G9UP59_TELCI</name>
<keyword evidence="2" id="KW-0479">Metal-binding</keyword>
<evidence type="ECO:0000313" key="5">
    <source>
        <dbReference type="Proteomes" id="UP000230423"/>
    </source>
</evidence>